<organism evidence="1 2">
    <name type="scientific">Halodurantibacterium flavum</name>
    <dbReference type="NCBI Taxonomy" id="1382802"/>
    <lineage>
        <taxon>Bacteria</taxon>
        <taxon>Pseudomonadati</taxon>
        <taxon>Pseudomonadota</taxon>
        <taxon>Alphaproteobacteria</taxon>
        <taxon>Rhodobacterales</taxon>
        <taxon>Paracoccaceae</taxon>
        <taxon>Halodurantibacterium</taxon>
    </lineage>
</organism>
<gene>
    <name evidence="1" type="ORF">ACFSGJ_13835</name>
</gene>
<keyword evidence="2" id="KW-1185">Reference proteome</keyword>
<dbReference type="PROSITE" id="PS51257">
    <property type="entry name" value="PROKAR_LIPOPROTEIN"/>
    <property type="match status" value="1"/>
</dbReference>
<protein>
    <recommendedName>
        <fullName evidence="3">Argininosuccinate lyase</fullName>
    </recommendedName>
</protein>
<evidence type="ECO:0008006" key="3">
    <source>
        <dbReference type="Google" id="ProtNLM"/>
    </source>
</evidence>
<comment type="caution">
    <text evidence="1">The sequence shown here is derived from an EMBL/GenBank/DDBJ whole genome shotgun (WGS) entry which is preliminary data.</text>
</comment>
<reference evidence="2" key="1">
    <citation type="journal article" date="2019" name="Int. J. Syst. Evol. Microbiol.">
        <title>The Global Catalogue of Microorganisms (GCM) 10K type strain sequencing project: providing services to taxonomists for standard genome sequencing and annotation.</title>
        <authorList>
            <consortium name="The Broad Institute Genomics Platform"/>
            <consortium name="The Broad Institute Genome Sequencing Center for Infectious Disease"/>
            <person name="Wu L."/>
            <person name="Ma J."/>
        </authorList>
    </citation>
    <scope>NUCLEOTIDE SEQUENCE [LARGE SCALE GENOMIC DNA]</scope>
    <source>
        <strain evidence="2">CGMCC 4.7242</strain>
    </source>
</reference>
<accession>A0ABW4S936</accession>
<proteinExistence type="predicted"/>
<dbReference type="RefSeq" id="WP_390262934.1">
    <property type="nucleotide sequence ID" value="NZ_JBHUGH010000010.1"/>
</dbReference>
<dbReference type="EMBL" id="JBHUGH010000010">
    <property type="protein sequence ID" value="MFD1913294.1"/>
    <property type="molecule type" value="Genomic_DNA"/>
</dbReference>
<evidence type="ECO:0000313" key="1">
    <source>
        <dbReference type="EMBL" id="MFD1913294.1"/>
    </source>
</evidence>
<sequence>MIRFILLVPLALAACGVDGPPRPVVGASVQTHGPRSATGTDVLVNIDNQTGVSVSGEARMGVVGRL</sequence>
<name>A0ABW4S936_9RHOB</name>
<evidence type="ECO:0000313" key="2">
    <source>
        <dbReference type="Proteomes" id="UP001597353"/>
    </source>
</evidence>
<dbReference type="Proteomes" id="UP001597353">
    <property type="component" value="Unassembled WGS sequence"/>
</dbReference>